<sequence length="419" mass="48114">MASLIICLATNRKFNLSKYIFDAMVKYLDGGVKFLMYPRFLQVFFNQQLGDMSTHKKIFVNPFHTKKVFANMKRAGKDFSGRITHLFATMMVQASEEVGEDSDHPTNSTQEAEVSQDETEHEESVPTPSNDPQPSGEDSMQLTDLMVLCTKLQTQVLDLEKAKDAQAKEIAALKKRIQRLERKKMSRPTSLKRLKKVNIDADVEVTLVDKTQERHDDELMFDTRVLDTDEMPVGAKVDEKDEQSTKLDDSTAGEAVTTASVEDSASFTTTILKEITLAQTLIRQNSIKLLLMKQNKRDIQAKLDAEIIEEQKLARKQEEEANIALIESWENTQAMMEADRLLAERLQSKEREELTDEEKGKLFMELMEKRRKHFATLRAQEKRNRPPTKAQKRTQMSTYLKHMGGYTYKQLKGKSFDEN</sequence>
<gene>
    <name evidence="3" type="ORF">Tco_1124660</name>
</gene>
<dbReference type="Proteomes" id="UP001151760">
    <property type="component" value="Unassembled WGS sequence"/>
</dbReference>
<evidence type="ECO:0000313" key="4">
    <source>
        <dbReference type="Proteomes" id="UP001151760"/>
    </source>
</evidence>
<evidence type="ECO:0000313" key="3">
    <source>
        <dbReference type="EMBL" id="GJU08230.1"/>
    </source>
</evidence>
<name>A0ABQ5J886_9ASTR</name>
<evidence type="ECO:0000256" key="1">
    <source>
        <dbReference type="SAM" id="Coils"/>
    </source>
</evidence>
<feature type="region of interest" description="Disordered" evidence="2">
    <location>
        <begin position="378"/>
        <end position="398"/>
    </location>
</feature>
<comment type="caution">
    <text evidence="3">The sequence shown here is derived from an EMBL/GenBank/DDBJ whole genome shotgun (WGS) entry which is preliminary data.</text>
</comment>
<reference evidence="3" key="2">
    <citation type="submission" date="2022-01" db="EMBL/GenBank/DDBJ databases">
        <authorList>
            <person name="Yamashiro T."/>
            <person name="Shiraishi A."/>
            <person name="Satake H."/>
            <person name="Nakayama K."/>
        </authorList>
    </citation>
    <scope>NUCLEOTIDE SEQUENCE</scope>
</reference>
<keyword evidence="4" id="KW-1185">Reference proteome</keyword>
<organism evidence="3 4">
    <name type="scientific">Tanacetum coccineum</name>
    <dbReference type="NCBI Taxonomy" id="301880"/>
    <lineage>
        <taxon>Eukaryota</taxon>
        <taxon>Viridiplantae</taxon>
        <taxon>Streptophyta</taxon>
        <taxon>Embryophyta</taxon>
        <taxon>Tracheophyta</taxon>
        <taxon>Spermatophyta</taxon>
        <taxon>Magnoliopsida</taxon>
        <taxon>eudicotyledons</taxon>
        <taxon>Gunneridae</taxon>
        <taxon>Pentapetalae</taxon>
        <taxon>asterids</taxon>
        <taxon>campanulids</taxon>
        <taxon>Asterales</taxon>
        <taxon>Asteraceae</taxon>
        <taxon>Asteroideae</taxon>
        <taxon>Anthemideae</taxon>
        <taxon>Anthemidinae</taxon>
        <taxon>Tanacetum</taxon>
    </lineage>
</organism>
<dbReference type="EMBL" id="BQNB010021612">
    <property type="protein sequence ID" value="GJU08230.1"/>
    <property type="molecule type" value="Genomic_DNA"/>
</dbReference>
<evidence type="ECO:0000256" key="2">
    <source>
        <dbReference type="SAM" id="MobiDB-lite"/>
    </source>
</evidence>
<proteinExistence type="predicted"/>
<feature type="coiled-coil region" evidence="1">
    <location>
        <begin position="156"/>
        <end position="183"/>
    </location>
</feature>
<feature type="compositionally biased region" description="Polar residues" evidence="2">
    <location>
        <begin position="126"/>
        <end position="139"/>
    </location>
</feature>
<reference evidence="3" key="1">
    <citation type="journal article" date="2022" name="Int. J. Mol. Sci.">
        <title>Draft Genome of Tanacetum Coccineum: Genomic Comparison of Closely Related Tanacetum-Family Plants.</title>
        <authorList>
            <person name="Yamashiro T."/>
            <person name="Shiraishi A."/>
            <person name="Nakayama K."/>
            <person name="Satake H."/>
        </authorList>
    </citation>
    <scope>NUCLEOTIDE SEQUENCE</scope>
</reference>
<feature type="region of interest" description="Disordered" evidence="2">
    <location>
        <begin position="96"/>
        <end position="139"/>
    </location>
</feature>
<protein>
    <submittedName>
        <fullName evidence="3">Uncharacterized protein</fullName>
    </submittedName>
</protein>
<accession>A0ABQ5J886</accession>
<keyword evidence="1" id="KW-0175">Coiled coil</keyword>